<sequence length="258" mass="29965">MSSSSSSSNEIFTNELIQQRLKPYLDNTPSHVDQLSQTIPRLKRSRRASVLVPLYCNPVTNRIEVLLIKRSEKMRSHTGMVAFPGGMADSTDRDRIHTAEREAFEEIGLEPHQYSLVGCLLPITDSRVVVITPVVALLHSPKFVDFRLSPDEATDAFYVDLEQFLFANENYKMLEVGDDFITHHFSIDKYNIWGVTAYELILVATLIYQRIPQFPVYRHEKYLDLQQIMQQQKDFFRLCVDRRYGNKTDENTKEKSRL</sequence>
<dbReference type="EMBL" id="CAJOAY010002756">
    <property type="protein sequence ID" value="CAF3977354.1"/>
    <property type="molecule type" value="Genomic_DNA"/>
</dbReference>
<dbReference type="Pfam" id="PF00293">
    <property type="entry name" value="NUDIX"/>
    <property type="match status" value="1"/>
</dbReference>
<dbReference type="PANTHER" id="PTHR12992">
    <property type="entry name" value="NUDIX HYDROLASE"/>
    <property type="match status" value="1"/>
</dbReference>
<dbReference type="PANTHER" id="PTHR12992:SF24">
    <property type="entry name" value="PEROXISOMAL COENZYME A DIPHOSPHATASE NUDT7"/>
    <property type="match status" value="1"/>
</dbReference>
<protein>
    <recommendedName>
        <fullName evidence="7">Nudix hydrolase domain-containing protein</fullName>
    </recommendedName>
</protein>
<evidence type="ECO:0000256" key="4">
    <source>
        <dbReference type="ARBA" id="ARBA00022801"/>
    </source>
</evidence>
<evidence type="ECO:0000313" key="8">
    <source>
        <dbReference type="EMBL" id="CAF0747019.1"/>
    </source>
</evidence>
<comment type="caution">
    <text evidence="9">The sequence shown here is derived from an EMBL/GenBank/DDBJ whole genome shotgun (WGS) entry which is preliminary data.</text>
</comment>
<comment type="cofactor">
    <cofactor evidence="2">
        <name>Mg(2+)</name>
        <dbReference type="ChEBI" id="CHEBI:18420"/>
    </cofactor>
</comment>
<evidence type="ECO:0000313" key="9">
    <source>
        <dbReference type="EMBL" id="CAF3977354.1"/>
    </source>
</evidence>
<evidence type="ECO:0000259" key="7">
    <source>
        <dbReference type="PROSITE" id="PS51462"/>
    </source>
</evidence>
<dbReference type="SUPFAM" id="SSF55811">
    <property type="entry name" value="Nudix"/>
    <property type="match status" value="1"/>
</dbReference>
<evidence type="ECO:0000256" key="1">
    <source>
        <dbReference type="ARBA" id="ARBA00001936"/>
    </source>
</evidence>
<feature type="domain" description="Nudix hydrolase" evidence="7">
    <location>
        <begin position="45"/>
        <end position="181"/>
    </location>
</feature>
<comment type="cofactor">
    <cofactor evidence="1">
        <name>Mn(2+)</name>
        <dbReference type="ChEBI" id="CHEBI:29035"/>
    </cofactor>
</comment>
<proteinExistence type="predicted"/>
<keyword evidence="4" id="KW-0378">Hydrolase</keyword>
<dbReference type="OrthoDB" id="206213at2759"/>
<dbReference type="InterPro" id="IPR045121">
    <property type="entry name" value="CoAse"/>
</dbReference>
<evidence type="ECO:0000256" key="2">
    <source>
        <dbReference type="ARBA" id="ARBA00001946"/>
    </source>
</evidence>
<evidence type="ECO:0000256" key="5">
    <source>
        <dbReference type="ARBA" id="ARBA00022842"/>
    </source>
</evidence>
<dbReference type="EMBL" id="CAJNON010000005">
    <property type="protein sequence ID" value="CAF0747019.1"/>
    <property type="molecule type" value="Genomic_DNA"/>
</dbReference>
<evidence type="ECO:0000256" key="3">
    <source>
        <dbReference type="ARBA" id="ARBA00022723"/>
    </source>
</evidence>
<dbReference type="Proteomes" id="UP000663881">
    <property type="component" value="Unassembled WGS sequence"/>
</dbReference>
<accession>A0A819MCE6</accession>
<reference evidence="9" key="1">
    <citation type="submission" date="2021-02" db="EMBL/GenBank/DDBJ databases">
        <authorList>
            <person name="Nowell W R."/>
        </authorList>
    </citation>
    <scope>NUCLEOTIDE SEQUENCE</scope>
</reference>
<evidence type="ECO:0000256" key="6">
    <source>
        <dbReference type="ARBA" id="ARBA00023211"/>
    </source>
</evidence>
<dbReference type="PROSITE" id="PS51462">
    <property type="entry name" value="NUDIX"/>
    <property type="match status" value="1"/>
</dbReference>
<dbReference type="InterPro" id="IPR015797">
    <property type="entry name" value="NUDIX_hydrolase-like_dom_sf"/>
</dbReference>
<keyword evidence="6" id="KW-0464">Manganese</keyword>
<dbReference type="Gene3D" id="3.90.79.10">
    <property type="entry name" value="Nucleoside Triphosphate Pyrophosphohydrolase"/>
    <property type="match status" value="1"/>
</dbReference>
<dbReference type="Proteomes" id="UP000663891">
    <property type="component" value="Unassembled WGS sequence"/>
</dbReference>
<dbReference type="AlphaFoldDB" id="A0A819MCE6"/>
<dbReference type="GO" id="GO:0010945">
    <property type="term" value="F:coenzyme A diphosphatase activity"/>
    <property type="evidence" value="ECO:0007669"/>
    <property type="project" value="InterPro"/>
</dbReference>
<dbReference type="InterPro" id="IPR000086">
    <property type="entry name" value="NUDIX_hydrolase_dom"/>
</dbReference>
<dbReference type="GO" id="GO:0015938">
    <property type="term" value="P:coenzyme A catabolic process"/>
    <property type="evidence" value="ECO:0007669"/>
    <property type="project" value="TreeGrafter"/>
</dbReference>
<dbReference type="GO" id="GO:0046872">
    <property type="term" value="F:metal ion binding"/>
    <property type="evidence" value="ECO:0007669"/>
    <property type="project" value="UniProtKB-KW"/>
</dbReference>
<gene>
    <name evidence="9" type="ORF">OKA104_LOCUS28457</name>
    <name evidence="8" type="ORF">VCS650_LOCUS1003</name>
</gene>
<name>A0A819MCE6_9BILA</name>
<dbReference type="CDD" id="cd03426">
    <property type="entry name" value="NUDIX_CoAse_Nudt7"/>
    <property type="match status" value="1"/>
</dbReference>
<keyword evidence="5" id="KW-0460">Magnesium</keyword>
<keyword evidence="3" id="KW-0479">Metal-binding</keyword>
<evidence type="ECO:0000313" key="10">
    <source>
        <dbReference type="Proteomes" id="UP000663881"/>
    </source>
</evidence>
<organism evidence="9 10">
    <name type="scientific">Adineta steineri</name>
    <dbReference type="NCBI Taxonomy" id="433720"/>
    <lineage>
        <taxon>Eukaryota</taxon>
        <taxon>Metazoa</taxon>
        <taxon>Spiralia</taxon>
        <taxon>Gnathifera</taxon>
        <taxon>Rotifera</taxon>
        <taxon>Eurotatoria</taxon>
        <taxon>Bdelloidea</taxon>
        <taxon>Adinetida</taxon>
        <taxon>Adinetidae</taxon>
        <taxon>Adineta</taxon>
    </lineage>
</organism>